<dbReference type="PANTHER" id="PTHR33116:SF76">
    <property type="entry name" value="DUF4283 DOMAIN-CONTAINING PROTEIN"/>
    <property type="match status" value="1"/>
</dbReference>
<proteinExistence type="predicted"/>
<dbReference type="InParanoid" id="A0A1Q3BEZ7"/>
<dbReference type="Pfam" id="PF13966">
    <property type="entry name" value="zf-RVT"/>
    <property type="match status" value="1"/>
</dbReference>
<evidence type="ECO:0000259" key="1">
    <source>
        <dbReference type="Pfam" id="PF13966"/>
    </source>
</evidence>
<comment type="caution">
    <text evidence="2">The sequence shown here is derived from an EMBL/GenBank/DDBJ whole genome shotgun (WGS) entry which is preliminary data.</text>
</comment>
<dbReference type="InterPro" id="IPR026960">
    <property type="entry name" value="RVT-Znf"/>
</dbReference>
<feature type="domain" description="Reverse transcriptase zinc-binding" evidence="1">
    <location>
        <begin position="331"/>
        <end position="415"/>
    </location>
</feature>
<gene>
    <name evidence="2" type="ORF">CFOL_v3_09979</name>
</gene>
<evidence type="ECO:0000313" key="3">
    <source>
        <dbReference type="Proteomes" id="UP000187406"/>
    </source>
</evidence>
<evidence type="ECO:0000313" key="2">
    <source>
        <dbReference type="EMBL" id="GAV66469.1"/>
    </source>
</evidence>
<dbReference type="Proteomes" id="UP000187406">
    <property type="component" value="Unassembled WGS sequence"/>
</dbReference>
<keyword evidence="3" id="KW-1185">Reference proteome</keyword>
<organism evidence="2 3">
    <name type="scientific">Cephalotus follicularis</name>
    <name type="common">Albany pitcher plant</name>
    <dbReference type="NCBI Taxonomy" id="3775"/>
    <lineage>
        <taxon>Eukaryota</taxon>
        <taxon>Viridiplantae</taxon>
        <taxon>Streptophyta</taxon>
        <taxon>Embryophyta</taxon>
        <taxon>Tracheophyta</taxon>
        <taxon>Spermatophyta</taxon>
        <taxon>Magnoliopsida</taxon>
        <taxon>eudicotyledons</taxon>
        <taxon>Gunneridae</taxon>
        <taxon>Pentapetalae</taxon>
        <taxon>rosids</taxon>
        <taxon>fabids</taxon>
        <taxon>Oxalidales</taxon>
        <taxon>Cephalotaceae</taxon>
        <taxon>Cephalotus</taxon>
    </lineage>
</organism>
<name>A0A1Q3BEZ7_CEPFO</name>
<sequence>MHSFSICCYIFSRADVCSVKLLQDGLKLFLEASRMSLNLRKCLVMFGNTSNISIDQISSSLNMQIGVLPVRYLGIPLVSRRLLAMDCRCLTLKLVDKIQAWTSRCLSYAGRLQLIQATLSGILNFWITNTVLPKATLMESEKIMRGFLWSGSANKRRAKVSWARVCAHKDEGGLGLRRAVDCNKAAMMRLVWDILMDRSSLWVRWCKAEILKGCTLWRMEPKQAHSVTWKNILSLIAQVAANLVYSVGINSSWSLWHDPWFQNCPLISRLGSRVIYDSGLSRDATVSEVISDSAWNWPIHVEQLREISIACAEIPIGQHDSISWQSRGQPFSFKSAWESIRASYPGVPWAKIVWSKGAIPRHAFYLWISFHKAHLTKDKLQNIGLIQCSLCSFGCGQQESMNHLFFECPFTKSVWSKVLEFNICPFPTTCSWESTASWALGRTKGRQFHRWMRRVGLAAAVYHCWRERNSRIFRHVATSPSQVVDRIAFDVAKKAALCWNIHDTPTNRDVVEYWGIDESIFITDRLLLGSREYGFCS</sequence>
<reference evidence="3" key="1">
    <citation type="submission" date="2016-04" db="EMBL/GenBank/DDBJ databases">
        <title>Cephalotus genome sequencing.</title>
        <authorList>
            <person name="Fukushima K."/>
            <person name="Hasebe M."/>
            <person name="Fang X."/>
        </authorList>
    </citation>
    <scope>NUCLEOTIDE SEQUENCE [LARGE SCALE GENOMIC DNA]</scope>
    <source>
        <strain evidence="3">cv. St1</strain>
    </source>
</reference>
<dbReference type="OrthoDB" id="428918at2759"/>
<dbReference type="PANTHER" id="PTHR33116">
    <property type="entry name" value="REVERSE TRANSCRIPTASE ZINC-BINDING DOMAIN-CONTAINING PROTEIN-RELATED-RELATED"/>
    <property type="match status" value="1"/>
</dbReference>
<dbReference type="EMBL" id="BDDD01000482">
    <property type="protein sequence ID" value="GAV66469.1"/>
    <property type="molecule type" value="Genomic_DNA"/>
</dbReference>
<dbReference type="STRING" id="3775.A0A1Q3BEZ7"/>
<accession>A0A1Q3BEZ7</accession>
<protein>
    <submittedName>
        <fullName evidence="2">Zf-RVT domain-containing protein</fullName>
    </submittedName>
</protein>
<dbReference type="AlphaFoldDB" id="A0A1Q3BEZ7"/>